<dbReference type="Proteomes" id="UP000199444">
    <property type="component" value="Unassembled WGS sequence"/>
</dbReference>
<organism evidence="1 2">
    <name type="scientific">Virgibacillus salinus</name>
    <dbReference type="NCBI Taxonomy" id="553311"/>
    <lineage>
        <taxon>Bacteria</taxon>
        <taxon>Bacillati</taxon>
        <taxon>Bacillota</taxon>
        <taxon>Bacilli</taxon>
        <taxon>Bacillales</taxon>
        <taxon>Bacillaceae</taxon>
        <taxon>Virgibacillus</taxon>
    </lineage>
</organism>
<dbReference type="Pfam" id="PF14091">
    <property type="entry name" value="DUF4269"/>
    <property type="match status" value="1"/>
</dbReference>
<dbReference type="EMBL" id="FNKD01000003">
    <property type="protein sequence ID" value="SDQ80292.1"/>
    <property type="molecule type" value="Genomic_DNA"/>
</dbReference>
<proteinExistence type="predicted"/>
<evidence type="ECO:0000313" key="1">
    <source>
        <dbReference type="EMBL" id="SDQ80292.1"/>
    </source>
</evidence>
<name>A0A1H1DUR0_9BACI</name>
<dbReference type="InterPro" id="IPR025365">
    <property type="entry name" value="DUF4269"/>
</dbReference>
<evidence type="ECO:0000313" key="2">
    <source>
        <dbReference type="Proteomes" id="UP000199444"/>
    </source>
</evidence>
<accession>A0A1H1DUR0</accession>
<reference evidence="1 2" key="1">
    <citation type="submission" date="2016-10" db="EMBL/GenBank/DDBJ databases">
        <authorList>
            <person name="de Groot N.N."/>
        </authorList>
    </citation>
    <scope>NUCLEOTIDE SEQUENCE [LARGE SCALE GENOMIC DNA]</scope>
    <source>
        <strain evidence="1 2">CGMCC 1.10449</strain>
    </source>
</reference>
<gene>
    <name evidence="1" type="ORF">SAMN05216231_2589</name>
</gene>
<dbReference type="STRING" id="553311.SAMN05216231_2589"/>
<sequence length="183" mass="20906">MLSGYNLFKRMETGNEIQQTAYKAVNELGIFNELSMYNPVLCGTLPIGIDVEGSDLDVIMEVQELNDFKDRLQSLYSSKESFKIKTTTIRNKEVIKANFIFNNFEFELFGQDQPVHKQHAYLHMVIELELLQQDSKLRENVVKLKQQGYKTEPAFCEILGITGDPYAGLIQFGVEKGIITDVL</sequence>
<evidence type="ECO:0008006" key="3">
    <source>
        <dbReference type="Google" id="ProtNLM"/>
    </source>
</evidence>
<protein>
    <recommendedName>
        <fullName evidence="3">DUF4269 domain-containing protein</fullName>
    </recommendedName>
</protein>
<dbReference type="AlphaFoldDB" id="A0A1H1DUR0"/>
<keyword evidence="2" id="KW-1185">Reference proteome</keyword>